<dbReference type="Pfam" id="PF06580">
    <property type="entry name" value="His_kinase"/>
    <property type="match status" value="1"/>
</dbReference>
<accession>A0A0E9M1U4</accession>
<evidence type="ECO:0000313" key="4">
    <source>
        <dbReference type="Proteomes" id="UP000032900"/>
    </source>
</evidence>
<dbReference type="InterPro" id="IPR010559">
    <property type="entry name" value="Sig_transdc_His_kin_internal"/>
</dbReference>
<evidence type="ECO:0000259" key="2">
    <source>
        <dbReference type="Pfam" id="PF06580"/>
    </source>
</evidence>
<protein>
    <submittedName>
        <fullName evidence="3">Autolysin sensor kinase</fullName>
    </submittedName>
</protein>
<dbReference type="EMBL" id="BAZW01000038">
    <property type="protein sequence ID" value="GAO31135.1"/>
    <property type="molecule type" value="Genomic_DNA"/>
</dbReference>
<dbReference type="AlphaFoldDB" id="A0A0E9M1U4"/>
<reference evidence="3 4" key="1">
    <citation type="journal article" date="2015" name="Microbes Environ.">
        <title>Distribution and evolution of nitrogen fixation genes in the phylum bacteroidetes.</title>
        <authorList>
            <person name="Inoue J."/>
            <person name="Oshima K."/>
            <person name="Suda W."/>
            <person name="Sakamoto M."/>
            <person name="Iino T."/>
            <person name="Noda S."/>
            <person name="Hongoh Y."/>
            <person name="Hattori M."/>
            <person name="Ohkuma M."/>
        </authorList>
    </citation>
    <scope>NUCLEOTIDE SEQUENCE [LARGE SCALE GENOMIC DNA]</scope>
    <source>
        <strain evidence="3">JCM 15548</strain>
    </source>
</reference>
<dbReference type="SUPFAM" id="SSF55874">
    <property type="entry name" value="ATPase domain of HSP90 chaperone/DNA topoisomerase II/histidine kinase"/>
    <property type="match status" value="1"/>
</dbReference>
<dbReference type="GO" id="GO:0016020">
    <property type="term" value="C:membrane"/>
    <property type="evidence" value="ECO:0007669"/>
    <property type="project" value="InterPro"/>
</dbReference>
<keyword evidence="4" id="KW-1185">Reference proteome</keyword>
<evidence type="ECO:0000256" key="1">
    <source>
        <dbReference type="SAM" id="Phobius"/>
    </source>
</evidence>
<keyword evidence="1" id="KW-0812">Transmembrane</keyword>
<sequence>MAYWLMATALMFLVFSNSHYDFQIRVVLVIILTIASYFTATAVNKYLIPQLLFKGRILTFTYLLFFLFIVTFWLNLFLILIILLYSIQYLPDETVIPKNSDVLILITGNYLIVILAAVIYFIKSSFNQALESKKLALQKQTLAAHLKMAQSKLLQGQIHPHFIFNMLNNLYGLVKKDSDKAREIILRMSDLLEYMLYKCNHEMVLLSDEIHFIKNYLELERVRHDDGFKISAAFPRDIKNEKIPPLILFPFIENAFKHGPANTESDGIKIELSLSRKSIDFKVENPVSPVPASSHLNKESKGIGLKNVQERLQLSYPDMHLLDIQSDKTSFKIHLLIRREDE</sequence>
<name>A0A0E9M1U4_9BACT</name>
<keyword evidence="1" id="KW-1133">Transmembrane helix</keyword>
<dbReference type="STRING" id="1236989.JCM15548_13472"/>
<dbReference type="GO" id="GO:0000155">
    <property type="term" value="F:phosphorelay sensor kinase activity"/>
    <property type="evidence" value="ECO:0007669"/>
    <property type="project" value="InterPro"/>
</dbReference>
<comment type="caution">
    <text evidence="3">The sequence shown here is derived from an EMBL/GenBank/DDBJ whole genome shotgun (WGS) entry which is preliminary data.</text>
</comment>
<dbReference type="PANTHER" id="PTHR34220">
    <property type="entry name" value="SENSOR HISTIDINE KINASE YPDA"/>
    <property type="match status" value="1"/>
</dbReference>
<dbReference type="InterPro" id="IPR050640">
    <property type="entry name" value="Bact_2-comp_sensor_kinase"/>
</dbReference>
<evidence type="ECO:0000313" key="3">
    <source>
        <dbReference type="EMBL" id="GAO31135.1"/>
    </source>
</evidence>
<keyword evidence="3" id="KW-0418">Kinase</keyword>
<keyword evidence="3" id="KW-0808">Transferase</keyword>
<dbReference type="Proteomes" id="UP000032900">
    <property type="component" value="Unassembled WGS sequence"/>
</dbReference>
<dbReference type="InterPro" id="IPR036890">
    <property type="entry name" value="HATPase_C_sf"/>
</dbReference>
<proteinExistence type="predicted"/>
<dbReference type="RefSeq" id="WP_062126883.1">
    <property type="nucleotide sequence ID" value="NZ_BAZW01000038.1"/>
</dbReference>
<feature type="transmembrane region" description="Helical" evidence="1">
    <location>
        <begin position="26"/>
        <end position="48"/>
    </location>
</feature>
<feature type="transmembrane region" description="Helical" evidence="1">
    <location>
        <begin position="60"/>
        <end position="87"/>
    </location>
</feature>
<feature type="transmembrane region" description="Helical" evidence="1">
    <location>
        <begin position="102"/>
        <end position="122"/>
    </location>
</feature>
<dbReference type="PANTHER" id="PTHR34220:SF7">
    <property type="entry name" value="SENSOR HISTIDINE KINASE YPDA"/>
    <property type="match status" value="1"/>
</dbReference>
<organism evidence="3 4">
    <name type="scientific">Geofilum rubicundum JCM 15548</name>
    <dbReference type="NCBI Taxonomy" id="1236989"/>
    <lineage>
        <taxon>Bacteria</taxon>
        <taxon>Pseudomonadati</taxon>
        <taxon>Bacteroidota</taxon>
        <taxon>Bacteroidia</taxon>
        <taxon>Marinilabiliales</taxon>
        <taxon>Marinilabiliaceae</taxon>
        <taxon>Geofilum</taxon>
    </lineage>
</organism>
<feature type="domain" description="Signal transduction histidine kinase internal region" evidence="2">
    <location>
        <begin position="149"/>
        <end position="226"/>
    </location>
</feature>
<dbReference type="Gene3D" id="3.30.565.10">
    <property type="entry name" value="Histidine kinase-like ATPase, C-terminal domain"/>
    <property type="match status" value="1"/>
</dbReference>
<gene>
    <name evidence="3" type="ORF">JCM15548_13472</name>
</gene>
<keyword evidence="1" id="KW-0472">Membrane</keyword>